<dbReference type="RefSeq" id="WP_338363780.1">
    <property type="nucleotide sequence ID" value="NZ_CAWVOK010000014.1"/>
</dbReference>
<sequence length="236" mass="26653">MSRVFLLKGIVQLIEELPKFVADIACDSVHIIVPSKLFANTLCYKIRNIDFSKLVQISTIYDIDHSITGNVAPGKKIISKALRGFLAKKILHDMNLALYGDELLITEDMCLAMDKLYSYGLGIKDICLKSAGVQSLEILVEFINRWDAYLHEHDMIDAHKYHELRVRRIIENGKRMPFIAINLPVADVVLHDFMLNIASGIGAVIFTGVSMKWLSAKLSSDSPFFHHQSFLTAVYK</sequence>
<dbReference type="Proteomes" id="UP001314181">
    <property type="component" value="Unassembled WGS sequence"/>
</dbReference>
<gene>
    <name evidence="1" type="ORF">CAXC1_220029</name>
</gene>
<evidence type="ECO:0000313" key="2">
    <source>
        <dbReference type="Proteomes" id="UP001314181"/>
    </source>
</evidence>
<comment type="caution">
    <text evidence="1">The sequence shown here is derived from an EMBL/GenBank/DDBJ whole genome shotgun (WGS) entry which is preliminary data.</text>
</comment>
<accession>A0ABM9N7Q0</accession>
<dbReference type="EMBL" id="CAWVOK010000014">
    <property type="protein sequence ID" value="CAK8162720.1"/>
    <property type="molecule type" value="Genomic_DNA"/>
</dbReference>
<organism evidence="1 2">
    <name type="scientific">Candidatus Xenohaliotis californiensis</name>
    <dbReference type="NCBI Taxonomy" id="84677"/>
    <lineage>
        <taxon>Bacteria</taxon>
        <taxon>Pseudomonadati</taxon>
        <taxon>Pseudomonadota</taxon>
        <taxon>Alphaproteobacteria</taxon>
        <taxon>Rickettsiales</taxon>
        <taxon>Anaplasmataceae</taxon>
        <taxon>Candidatus Xenohaliotis</taxon>
    </lineage>
</organism>
<protein>
    <submittedName>
        <fullName evidence="1">Uncharacterized protein</fullName>
    </submittedName>
</protein>
<keyword evidence="2" id="KW-1185">Reference proteome</keyword>
<name>A0ABM9N7Q0_9RICK</name>
<proteinExistence type="predicted"/>
<evidence type="ECO:0000313" key="1">
    <source>
        <dbReference type="EMBL" id="CAK8162720.1"/>
    </source>
</evidence>
<reference evidence="1 2" key="1">
    <citation type="submission" date="2024-01" db="EMBL/GenBank/DDBJ databases">
        <authorList>
            <person name="Kunselman E."/>
        </authorList>
    </citation>
    <scope>NUCLEOTIDE SEQUENCE [LARGE SCALE GENOMIC DNA]</scope>
    <source>
        <strain evidence="1">2 abalone samples</strain>
    </source>
</reference>